<dbReference type="EMBL" id="JABFTP020000144">
    <property type="protein sequence ID" value="KAL3283165.1"/>
    <property type="molecule type" value="Genomic_DNA"/>
</dbReference>
<organism evidence="1 2">
    <name type="scientific">Cryptolaemus montrouzieri</name>
    <dbReference type="NCBI Taxonomy" id="559131"/>
    <lineage>
        <taxon>Eukaryota</taxon>
        <taxon>Metazoa</taxon>
        <taxon>Ecdysozoa</taxon>
        <taxon>Arthropoda</taxon>
        <taxon>Hexapoda</taxon>
        <taxon>Insecta</taxon>
        <taxon>Pterygota</taxon>
        <taxon>Neoptera</taxon>
        <taxon>Endopterygota</taxon>
        <taxon>Coleoptera</taxon>
        <taxon>Polyphaga</taxon>
        <taxon>Cucujiformia</taxon>
        <taxon>Coccinelloidea</taxon>
        <taxon>Coccinellidae</taxon>
        <taxon>Scymninae</taxon>
        <taxon>Scymnini</taxon>
        <taxon>Cryptolaemus</taxon>
    </lineage>
</organism>
<gene>
    <name evidence="1" type="ORF">HHI36_006317</name>
</gene>
<keyword evidence="2" id="KW-1185">Reference proteome</keyword>
<comment type="caution">
    <text evidence="1">The sequence shown here is derived from an EMBL/GenBank/DDBJ whole genome shotgun (WGS) entry which is preliminary data.</text>
</comment>
<evidence type="ECO:0000313" key="2">
    <source>
        <dbReference type="Proteomes" id="UP001516400"/>
    </source>
</evidence>
<reference evidence="1 2" key="1">
    <citation type="journal article" date="2021" name="BMC Biol.">
        <title>Horizontally acquired antibacterial genes associated with adaptive radiation of ladybird beetles.</title>
        <authorList>
            <person name="Li H.S."/>
            <person name="Tang X.F."/>
            <person name="Huang Y.H."/>
            <person name="Xu Z.Y."/>
            <person name="Chen M.L."/>
            <person name="Du X.Y."/>
            <person name="Qiu B.Y."/>
            <person name="Chen P.T."/>
            <person name="Zhang W."/>
            <person name="Slipinski A."/>
            <person name="Escalona H.E."/>
            <person name="Waterhouse R.M."/>
            <person name="Zwick A."/>
            <person name="Pang H."/>
        </authorList>
    </citation>
    <scope>NUCLEOTIDE SEQUENCE [LARGE SCALE GENOMIC DNA]</scope>
    <source>
        <strain evidence="1">SYSU2018</strain>
    </source>
</reference>
<proteinExistence type="predicted"/>
<name>A0ABD2NX16_9CUCU</name>
<protein>
    <submittedName>
        <fullName evidence="1">Uncharacterized protein</fullName>
    </submittedName>
</protein>
<sequence>MKEKPLLDKVEERLRAGLNDVSIFKKYQFKLEEIEPFKYRAKDAWRAVTKIAIREARLKEIKQEIFNCQKLKGYFEDNPTDLQVLRHDKTLHTVRIQEHLSDVPEYILPPSLKNLAGINKRKRKNHRNISRSKKTKFEATNNNPLLSMKFEGFTKNQRKNEQKHFLKINIEDIHVF</sequence>
<dbReference type="AlphaFoldDB" id="A0ABD2NX16"/>
<evidence type="ECO:0000313" key="1">
    <source>
        <dbReference type="EMBL" id="KAL3283165.1"/>
    </source>
</evidence>
<accession>A0ABD2NX16</accession>
<dbReference type="Proteomes" id="UP001516400">
    <property type="component" value="Unassembled WGS sequence"/>
</dbReference>